<protein>
    <recommendedName>
        <fullName evidence="3">Probable cyclic pyranopterin monophosphate synthase</fullName>
        <ecNumber evidence="3">4.6.1.17</ecNumber>
    </recommendedName>
    <alternativeName>
        <fullName evidence="3">Molybdenum cofactor biosynthesis protein C</fullName>
    </alternativeName>
</protein>
<dbReference type="NCBIfam" id="NF008999">
    <property type="entry name" value="PRK12343.1"/>
    <property type="match status" value="1"/>
</dbReference>
<comment type="catalytic activity">
    <reaction evidence="3">
        <text>(8S)-3',8-cyclo-7,8-dihydroguanosine 5'-triphosphate = cyclic pyranopterin phosphate + diphosphate</text>
        <dbReference type="Rhea" id="RHEA:49580"/>
        <dbReference type="ChEBI" id="CHEBI:33019"/>
        <dbReference type="ChEBI" id="CHEBI:59648"/>
        <dbReference type="ChEBI" id="CHEBI:131766"/>
        <dbReference type="EC" id="4.6.1.17"/>
    </reaction>
</comment>
<comment type="pathway">
    <text evidence="1 3">Cofactor biosynthesis; molybdopterin biosynthesis.</text>
</comment>
<evidence type="ECO:0000313" key="7">
    <source>
        <dbReference type="Proteomes" id="UP000276741"/>
    </source>
</evidence>
<dbReference type="GO" id="GO:0006777">
    <property type="term" value="P:Mo-molybdopterin cofactor biosynthetic process"/>
    <property type="evidence" value="ECO:0007669"/>
    <property type="project" value="UniProtKB-UniRule"/>
</dbReference>
<dbReference type="EC" id="4.6.1.17" evidence="3"/>
<dbReference type="InterPro" id="IPR023047">
    <property type="entry name" value="Mo_CF_biosynth-C_arc"/>
</dbReference>
<dbReference type="KEGG" id="sacd:HS1genome_0965"/>
<keyword evidence="3" id="KW-0456">Lyase</keyword>
<keyword evidence="7" id="KW-1185">Reference proteome</keyword>
<proteinExistence type="inferred from homology"/>
<feature type="active site" evidence="3">
    <location>
        <position position="117"/>
    </location>
</feature>
<comment type="function">
    <text evidence="3">Catalyzes the conversion of (8S)-3',8-cyclo-7,8-dihydroguanosine 5'-triphosphate to cyclic pyranopterin monophosphate (cPMP).</text>
</comment>
<dbReference type="AlphaFoldDB" id="A0A348B324"/>
<feature type="domain" description="Molybdopterin cofactor biosynthesis C (MoaC)" evidence="4">
    <location>
        <begin position="6"/>
        <end position="144"/>
    </location>
</feature>
<dbReference type="InterPro" id="IPR002820">
    <property type="entry name" value="Mopterin_CF_biosynth-C_dom"/>
</dbReference>
<evidence type="ECO:0000256" key="2">
    <source>
        <dbReference type="ARBA" id="ARBA00023150"/>
    </source>
</evidence>
<evidence type="ECO:0000256" key="3">
    <source>
        <dbReference type="HAMAP-Rule" id="MF_01224"/>
    </source>
</evidence>
<dbReference type="InterPro" id="IPR036522">
    <property type="entry name" value="MoaC_sf"/>
</dbReference>
<dbReference type="HAMAP" id="MF_01224_A">
    <property type="entry name" value="MoaC_A"/>
    <property type="match status" value="1"/>
</dbReference>
<reference evidence="7" key="2">
    <citation type="submission" date="2018-04" db="EMBL/GenBank/DDBJ databases">
        <title>Complete genome sequence of Sulfodiicoccus acidiphilus strain HS-1.</title>
        <authorList>
            <person name="Sakai H.D."/>
            <person name="Kurosawa N."/>
        </authorList>
    </citation>
    <scope>NUCLEOTIDE SEQUENCE [LARGE SCALE GENOMIC DNA]</scope>
    <source>
        <strain evidence="7">HS-1</strain>
    </source>
</reference>
<organism evidence="5 7">
    <name type="scientific">Sulfodiicoccus acidiphilus</name>
    <dbReference type="NCBI Taxonomy" id="1670455"/>
    <lineage>
        <taxon>Archaea</taxon>
        <taxon>Thermoproteota</taxon>
        <taxon>Thermoprotei</taxon>
        <taxon>Sulfolobales</taxon>
        <taxon>Sulfolobaceae</taxon>
        <taxon>Sulfodiicoccus</taxon>
    </lineage>
</organism>
<name>A0A348B324_9CREN</name>
<gene>
    <name evidence="3" type="primary">moaC</name>
    <name evidence="6" type="ORF">GCM10007116_09100</name>
    <name evidence="5" type="ORF">HS1genome_0965</name>
</gene>
<feature type="binding site" evidence="3">
    <location>
        <begin position="102"/>
        <end position="103"/>
    </location>
    <ligand>
        <name>substrate</name>
    </ligand>
</feature>
<dbReference type="GO" id="GO:0061799">
    <property type="term" value="F:cyclic pyranopterin monophosphate synthase activity"/>
    <property type="evidence" value="ECO:0007669"/>
    <property type="project" value="UniProtKB-UniRule"/>
</dbReference>
<comment type="similarity">
    <text evidence="3">Belongs to the MoaC family.</text>
</comment>
<evidence type="ECO:0000256" key="1">
    <source>
        <dbReference type="ARBA" id="ARBA00005046"/>
    </source>
</evidence>
<dbReference type="NCBIfam" id="TIGR00581">
    <property type="entry name" value="moaC"/>
    <property type="match status" value="1"/>
</dbReference>
<accession>A0A348B324</accession>
<dbReference type="Pfam" id="PF01967">
    <property type="entry name" value="MoaC"/>
    <property type="match status" value="1"/>
</dbReference>
<dbReference type="EMBL" id="BMQS01000007">
    <property type="protein sequence ID" value="GGT93566.1"/>
    <property type="molecule type" value="Genomic_DNA"/>
</dbReference>
<dbReference type="EMBL" id="AP018553">
    <property type="protein sequence ID" value="BBD72576.1"/>
    <property type="molecule type" value="Genomic_DNA"/>
</dbReference>
<evidence type="ECO:0000313" key="6">
    <source>
        <dbReference type="EMBL" id="GGT93566.1"/>
    </source>
</evidence>
<dbReference type="PANTHER" id="PTHR22960">
    <property type="entry name" value="MOLYBDOPTERIN COFACTOR SYNTHESIS PROTEIN A"/>
    <property type="match status" value="1"/>
</dbReference>
<dbReference type="InterPro" id="IPR050105">
    <property type="entry name" value="MoCo_biosynth_MoaA/MoaC"/>
</dbReference>
<keyword evidence="2 3" id="KW-0501">Molybdenum cofactor biosynthesis</keyword>
<reference evidence="6" key="1">
    <citation type="journal article" date="2014" name="Int. J. Syst. Evol. Microbiol.">
        <title>Complete genome sequence of Corynebacterium casei LMG S-19264T (=DSM 44701T), isolated from a smear-ripened cheese.</title>
        <authorList>
            <consortium name="US DOE Joint Genome Institute (JGI-PGF)"/>
            <person name="Walter F."/>
            <person name="Albersmeier A."/>
            <person name="Kalinowski J."/>
            <person name="Ruckert C."/>
        </authorList>
    </citation>
    <scope>NUCLEOTIDE SEQUENCE</scope>
    <source>
        <strain evidence="6">JCM 31740</strain>
    </source>
</reference>
<sequence>MKGAKMVDVSSKESVVREAVAEGKVRLKRETIRKILEGKVEKGDVIEVSRVAGIMAAKRTAEFLPLCHPIPLTSVEVEVKCEEEFVKAICTVKTTYKTGVEMDALTCVTSTLLTVWDMVKKHEKDENGQYPVTELTEVRVVRKVKETTKS</sequence>
<dbReference type="Proteomes" id="UP000616143">
    <property type="component" value="Unassembled WGS sequence"/>
</dbReference>
<dbReference type="SUPFAM" id="SSF55040">
    <property type="entry name" value="Molybdenum cofactor biosynthesis protein C, MoaC"/>
    <property type="match status" value="1"/>
</dbReference>
<comment type="subunit">
    <text evidence="3">Homohexamer; trimer of dimers.</text>
</comment>
<dbReference type="UniPathway" id="UPA00344"/>
<reference evidence="5" key="3">
    <citation type="journal article" date="2019" name="BMC Res. Notes">
        <title>Complete genome sequence of the Sulfodiicoccus acidiphilus strain HS-1T, the first crenarchaeon that lacks polB3, isolated from an acidic hot spring in Ohwaku-dani, Hakone, Japan.</title>
        <authorList>
            <person name="Sakai H.D."/>
            <person name="Kurosawa N."/>
        </authorList>
    </citation>
    <scope>NUCLEOTIDE SEQUENCE</scope>
    <source>
        <strain evidence="5">HS-1</strain>
    </source>
</reference>
<evidence type="ECO:0000259" key="4">
    <source>
        <dbReference type="Pfam" id="PF01967"/>
    </source>
</evidence>
<feature type="binding site" evidence="3">
    <location>
        <begin position="66"/>
        <end position="68"/>
    </location>
    <ligand>
        <name>substrate</name>
    </ligand>
</feature>
<dbReference type="OrthoDB" id="10067at2157"/>
<evidence type="ECO:0000313" key="5">
    <source>
        <dbReference type="EMBL" id="BBD72576.1"/>
    </source>
</evidence>
<reference evidence="6" key="4">
    <citation type="submission" date="2020-09" db="EMBL/GenBank/DDBJ databases">
        <authorList>
            <person name="Sun Q."/>
            <person name="Ohkuma M."/>
        </authorList>
    </citation>
    <scope>NUCLEOTIDE SEQUENCE</scope>
    <source>
        <strain evidence="6">JCM 31740</strain>
    </source>
</reference>
<dbReference type="Gene3D" id="3.30.70.640">
    <property type="entry name" value="Molybdopterin cofactor biosynthesis C (MoaC) domain"/>
    <property type="match status" value="1"/>
</dbReference>
<dbReference type="InterPro" id="IPR023045">
    <property type="entry name" value="MoaC"/>
</dbReference>
<dbReference type="Proteomes" id="UP000276741">
    <property type="component" value="Chromosome"/>
</dbReference>